<comment type="caution">
    <text evidence="2">The sequence shown here is derived from an EMBL/GenBank/DDBJ whole genome shotgun (WGS) entry which is preliminary data.</text>
</comment>
<dbReference type="RefSeq" id="WP_253969184.1">
    <property type="nucleotide sequence ID" value="NZ_JAMFTH010000007.1"/>
</dbReference>
<reference evidence="2" key="1">
    <citation type="submission" date="2022-05" db="EMBL/GenBank/DDBJ databases">
        <authorList>
            <person name="Sun H.-N."/>
        </authorList>
    </citation>
    <scope>NUCLEOTIDE SEQUENCE</scope>
    <source>
        <strain evidence="2">HB14</strain>
    </source>
</reference>
<protein>
    <submittedName>
        <fullName evidence="2">DUF3325 domain-containing protein</fullName>
    </submittedName>
</protein>
<dbReference type="AlphaFoldDB" id="A0A9X2KVF5"/>
<sequence>MLIIAYILSLIGLTYFAATIKKPFQLLHGKKSKLSDKRKWILHGFGYLHIAFALYPCVHQWGPQVGIAIWVGIIHVAGFSLVPILTYRPNWFCYLWKLCLAGQQVTAATKT</sequence>
<reference evidence="2" key="2">
    <citation type="submission" date="2023-01" db="EMBL/GenBank/DDBJ databases">
        <title>Gilvimarinus xylanilyticus HB14 isolated from Caulerpa lentillifera aquaculture base in Hainan, China.</title>
        <authorList>
            <person name="Zhang Y.-J."/>
        </authorList>
    </citation>
    <scope>NUCLEOTIDE SEQUENCE</scope>
    <source>
        <strain evidence="2">HB14</strain>
    </source>
</reference>
<keyword evidence="3" id="KW-1185">Reference proteome</keyword>
<feature type="transmembrane region" description="Helical" evidence="1">
    <location>
        <begin position="40"/>
        <end position="61"/>
    </location>
</feature>
<keyword evidence="1" id="KW-0812">Transmembrane</keyword>
<name>A0A9X2KVF5_9GAMM</name>
<keyword evidence="1" id="KW-1133">Transmembrane helix</keyword>
<keyword evidence="1" id="KW-0472">Membrane</keyword>
<evidence type="ECO:0000313" key="3">
    <source>
        <dbReference type="Proteomes" id="UP001139319"/>
    </source>
</evidence>
<gene>
    <name evidence="2" type="ORF">M6D89_16455</name>
</gene>
<feature type="transmembrane region" description="Helical" evidence="1">
    <location>
        <begin position="67"/>
        <end position="87"/>
    </location>
</feature>
<proteinExistence type="predicted"/>
<dbReference type="InterPro" id="IPR021762">
    <property type="entry name" value="DUF3325"/>
</dbReference>
<organism evidence="2 3">
    <name type="scientific">Gilvimarinus xylanilyticus</name>
    <dbReference type="NCBI Taxonomy" id="2944139"/>
    <lineage>
        <taxon>Bacteria</taxon>
        <taxon>Pseudomonadati</taxon>
        <taxon>Pseudomonadota</taxon>
        <taxon>Gammaproteobacteria</taxon>
        <taxon>Cellvibrionales</taxon>
        <taxon>Cellvibrionaceae</taxon>
        <taxon>Gilvimarinus</taxon>
    </lineage>
</organism>
<feature type="transmembrane region" description="Helical" evidence="1">
    <location>
        <begin position="6"/>
        <end position="28"/>
    </location>
</feature>
<dbReference type="Proteomes" id="UP001139319">
    <property type="component" value="Unassembled WGS sequence"/>
</dbReference>
<dbReference type="EMBL" id="JAMFTH010000007">
    <property type="protein sequence ID" value="MCP8900898.1"/>
    <property type="molecule type" value="Genomic_DNA"/>
</dbReference>
<dbReference type="Pfam" id="PF11804">
    <property type="entry name" value="DUF3325"/>
    <property type="match status" value="1"/>
</dbReference>
<evidence type="ECO:0000256" key="1">
    <source>
        <dbReference type="SAM" id="Phobius"/>
    </source>
</evidence>
<accession>A0A9X2KVF5</accession>
<evidence type="ECO:0000313" key="2">
    <source>
        <dbReference type="EMBL" id="MCP8900898.1"/>
    </source>
</evidence>